<name>A0A484P7E9_9ZZZZ</name>
<dbReference type="EMBL" id="CAADIF010000006">
    <property type="protein sequence ID" value="VFR64191.1"/>
    <property type="molecule type" value="Genomic_DNA"/>
</dbReference>
<dbReference type="SUPFAM" id="SSF101756">
    <property type="entry name" value="Hypothetical protein YgiW"/>
    <property type="match status" value="1"/>
</dbReference>
<evidence type="ECO:0000256" key="2">
    <source>
        <dbReference type="SAM" id="MobiDB-lite"/>
    </source>
</evidence>
<protein>
    <submittedName>
        <fullName evidence="3">Protein ygiW</fullName>
    </submittedName>
</protein>
<dbReference type="Gene3D" id="2.40.50.200">
    <property type="entry name" value="Bacterial OB-fold"/>
    <property type="match status" value="1"/>
</dbReference>
<dbReference type="PROSITE" id="PS51318">
    <property type="entry name" value="TAT"/>
    <property type="match status" value="1"/>
</dbReference>
<accession>A0A484P7E9</accession>
<evidence type="ECO:0000256" key="1">
    <source>
        <dbReference type="ARBA" id="ARBA00022729"/>
    </source>
</evidence>
<dbReference type="InterPro" id="IPR005220">
    <property type="entry name" value="CarO-like"/>
</dbReference>
<dbReference type="NCBIfam" id="NF033674">
    <property type="entry name" value="stress_OB_fold"/>
    <property type="match status" value="1"/>
</dbReference>
<reference evidence="3" key="1">
    <citation type="submission" date="2019-03" db="EMBL/GenBank/DDBJ databases">
        <authorList>
            <person name="Danneels B."/>
        </authorList>
    </citation>
    <scope>NUCLEOTIDE SEQUENCE</scope>
</reference>
<dbReference type="PANTHER" id="PTHR36571">
    <property type="entry name" value="PROTEIN YGIW"/>
    <property type="match status" value="1"/>
</dbReference>
<evidence type="ECO:0000313" key="3">
    <source>
        <dbReference type="EMBL" id="VFR21743.1"/>
    </source>
</evidence>
<dbReference type="PANTHER" id="PTHR36571:SF1">
    <property type="entry name" value="PROTEIN YGIW"/>
    <property type="match status" value="1"/>
</dbReference>
<dbReference type="InterPro" id="IPR036700">
    <property type="entry name" value="BOBF_sf"/>
</dbReference>
<dbReference type="EMBL" id="CAADIA010000002">
    <property type="protein sequence ID" value="VFR21743.1"/>
    <property type="molecule type" value="Genomic_DNA"/>
</dbReference>
<dbReference type="Pfam" id="PF04076">
    <property type="entry name" value="BOF"/>
    <property type="match status" value="1"/>
</dbReference>
<sequence>MTQTIQRPAFLRTLLASAALAGALAAGGAAAQGYSGPSTNPATATQQQGYAGPSSIKGISVKELTATGRDDQKAILRGRIVSHDGDDHYTFDDGTGQIRVDIDDDDFPVGVKIDDKTQVELHGELDKGRRGVEFEVDEIRVIQ</sequence>
<feature type="compositionally biased region" description="Polar residues" evidence="2">
    <location>
        <begin position="35"/>
        <end position="49"/>
    </location>
</feature>
<evidence type="ECO:0000313" key="4">
    <source>
        <dbReference type="EMBL" id="VFR64191.1"/>
    </source>
</evidence>
<gene>
    <name evidence="3" type="ORF">ANK1_3343</name>
    <name evidence="4" type="ORF">ANK2_3343</name>
</gene>
<feature type="region of interest" description="Disordered" evidence="2">
    <location>
        <begin position="30"/>
        <end position="54"/>
    </location>
</feature>
<dbReference type="AlphaFoldDB" id="A0A484P7E9"/>
<dbReference type="InterPro" id="IPR006311">
    <property type="entry name" value="TAT_signal"/>
</dbReference>
<organism evidence="3">
    <name type="scientific">plant metagenome</name>
    <dbReference type="NCBI Taxonomy" id="1297885"/>
    <lineage>
        <taxon>unclassified sequences</taxon>
        <taxon>metagenomes</taxon>
        <taxon>organismal metagenomes</taxon>
    </lineage>
</organism>
<proteinExistence type="predicted"/>
<keyword evidence="1" id="KW-0732">Signal</keyword>